<protein>
    <submittedName>
        <fullName evidence="1">Uncharacterized protein</fullName>
    </submittedName>
</protein>
<proteinExistence type="predicted"/>
<keyword evidence="2" id="KW-1185">Reference proteome</keyword>
<gene>
    <name evidence="1" type="ORF">QE152_g7275</name>
</gene>
<dbReference type="EMBL" id="JASPKY010000053">
    <property type="protein sequence ID" value="KAK9744975.1"/>
    <property type="molecule type" value="Genomic_DNA"/>
</dbReference>
<accession>A0AAW1MF63</accession>
<comment type="caution">
    <text evidence="1">The sequence shown here is derived from an EMBL/GenBank/DDBJ whole genome shotgun (WGS) entry which is preliminary data.</text>
</comment>
<organism evidence="1 2">
    <name type="scientific">Popillia japonica</name>
    <name type="common">Japanese beetle</name>
    <dbReference type="NCBI Taxonomy" id="7064"/>
    <lineage>
        <taxon>Eukaryota</taxon>
        <taxon>Metazoa</taxon>
        <taxon>Ecdysozoa</taxon>
        <taxon>Arthropoda</taxon>
        <taxon>Hexapoda</taxon>
        <taxon>Insecta</taxon>
        <taxon>Pterygota</taxon>
        <taxon>Neoptera</taxon>
        <taxon>Endopterygota</taxon>
        <taxon>Coleoptera</taxon>
        <taxon>Polyphaga</taxon>
        <taxon>Scarabaeiformia</taxon>
        <taxon>Scarabaeidae</taxon>
        <taxon>Rutelinae</taxon>
        <taxon>Popillia</taxon>
    </lineage>
</organism>
<evidence type="ECO:0000313" key="2">
    <source>
        <dbReference type="Proteomes" id="UP001458880"/>
    </source>
</evidence>
<dbReference type="Proteomes" id="UP001458880">
    <property type="component" value="Unassembled WGS sequence"/>
</dbReference>
<name>A0AAW1MF63_POPJA</name>
<reference evidence="1 2" key="1">
    <citation type="journal article" date="2024" name="BMC Genomics">
        <title>De novo assembly and annotation of Popillia japonica's genome with initial clues to its potential as an invasive pest.</title>
        <authorList>
            <person name="Cucini C."/>
            <person name="Boschi S."/>
            <person name="Funari R."/>
            <person name="Cardaioli E."/>
            <person name="Iannotti N."/>
            <person name="Marturano G."/>
            <person name="Paoli F."/>
            <person name="Bruttini M."/>
            <person name="Carapelli A."/>
            <person name="Frati F."/>
            <person name="Nardi F."/>
        </authorList>
    </citation>
    <scope>NUCLEOTIDE SEQUENCE [LARGE SCALE GENOMIC DNA]</scope>
    <source>
        <strain evidence="1">DMR45628</strain>
    </source>
</reference>
<sequence>MLLSITVVEGCAKCGRQNSFTLVDGINLIPRSWQMVSVQTIRKCYIHAGFYPEASVEEFDSENELLLTDWLIKQTSNEEQVSPNVPITEDCR</sequence>
<evidence type="ECO:0000313" key="1">
    <source>
        <dbReference type="EMBL" id="KAK9744975.1"/>
    </source>
</evidence>
<dbReference type="AlphaFoldDB" id="A0AAW1MF63"/>